<gene>
    <name evidence="3" type="ORF">LOTGIDRAFT_233615</name>
</gene>
<dbReference type="GO" id="GO:0005085">
    <property type="term" value="F:guanyl-nucleotide exchange factor activity"/>
    <property type="evidence" value="ECO:0007669"/>
    <property type="project" value="InterPro"/>
</dbReference>
<protein>
    <recommendedName>
        <fullName evidence="2">VPS9 domain-containing protein</fullName>
    </recommendedName>
</protein>
<organism evidence="3 4">
    <name type="scientific">Lottia gigantea</name>
    <name type="common">Giant owl limpet</name>
    <dbReference type="NCBI Taxonomy" id="225164"/>
    <lineage>
        <taxon>Eukaryota</taxon>
        <taxon>Metazoa</taxon>
        <taxon>Spiralia</taxon>
        <taxon>Lophotrochozoa</taxon>
        <taxon>Mollusca</taxon>
        <taxon>Gastropoda</taxon>
        <taxon>Patellogastropoda</taxon>
        <taxon>Lottioidea</taxon>
        <taxon>Lottiidae</taxon>
        <taxon>Lottia</taxon>
    </lineage>
</organism>
<dbReference type="PANTHER" id="PTHR23101">
    <property type="entry name" value="RAB GDP/GTP EXCHANGE FACTOR"/>
    <property type="match status" value="1"/>
</dbReference>
<reference evidence="3 4" key="1">
    <citation type="journal article" date="2013" name="Nature">
        <title>Insights into bilaterian evolution from three spiralian genomes.</title>
        <authorList>
            <person name="Simakov O."/>
            <person name="Marletaz F."/>
            <person name="Cho S.J."/>
            <person name="Edsinger-Gonzales E."/>
            <person name="Havlak P."/>
            <person name="Hellsten U."/>
            <person name="Kuo D.H."/>
            <person name="Larsson T."/>
            <person name="Lv J."/>
            <person name="Arendt D."/>
            <person name="Savage R."/>
            <person name="Osoegawa K."/>
            <person name="de Jong P."/>
            <person name="Grimwood J."/>
            <person name="Chapman J.A."/>
            <person name="Shapiro H."/>
            <person name="Aerts A."/>
            <person name="Otillar R.P."/>
            <person name="Terry A.Y."/>
            <person name="Boore J.L."/>
            <person name="Grigoriev I.V."/>
            <person name="Lindberg D.R."/>
            <person name="Seaver E.C."/>
            <person name="Weisblat D.A."/>
            <person name="Putnam N.H."/>
            <person name="Rokhsar D.S."/>
        </authorList>
    </citation>
    <scope>NUCLEOTIDE SEQUENCE [LARGE SCALE GENOMIC DNA]</scope>
</reference>
<dbReference type="AlphaFoldDB" id="V4A7A0"/>
<dbReference type="SUPFAM" id="SSF109993">
    <property type="entry name" value="VPS9 domain"/>
    <property type="match status" value="1"/>
</dbReference>
<dbReference type="GO" id="GO:0030139">
    <property type="term" value="C:endocytic vesicle"/>
    <property type="evidence" value="ECO:0007669"/>
    <property type="project" value="TreeGrafter"/>
</dbReference>
<dbReference type="InterPro" id="IPR037191">
    <property type="entry name" value="VPS9_dom_sf"/>
</dbReference>
<evidence type="ECO:0000313" key="4">
    <source>
        <dbReference type="Proteomes" id="UP000030746"/>
    </source>
</evidence>
<evidence type="ECO:0000259" key="2">
    <source>
        <dbReference type="PROSITE" id="PS51205"/>
    </source>
</evidence>
<dbReference type="GO" id="GO:0031267">
    <property type="term" value="F:small GTPase binding"/>
    <property type="evidence" value="ECO:0007669"/>
    <property type="project" value="TreeGrafter"/>
</dbReference>
<dbReference type="Proteomes" id="UP000030746">
    <property type="component" value="Unassembled WGS sequence"/>
</dbReference>
<dbReference type="PANTHER" id="PTHR23101:SF98">
    <property type="entry name" value="VPS9 DOMAIN-CONTAINING PROTEIN 1"/>
    <property type="match status" value="1"/>
</dbReference>
<dbReference type="GO" id="GO:0016192">
    <property type="term" value="P:vesicle-mediated transport"/>
    <property type="evidence" value="ECO:0007669"/>
    <property type="project" value="InterPro"/>
</dbReference>
<sequence>MEQSFMKVMRGIGEALKLDDEQNHQAAYIQYVECILSIASNLLQNVRSNGDKVLVTAYVEKQIMLGKQCMDRISTLFHEFNNEAEIKNGNELEKSGGISRFAAPVPPLHIQPSSSSFSLKRNLSPTEIAYRQNQSLMRAYKARLATMSKNNPMAANLSLTVQRKLAENLAIANAQERAVSFVYENISWYCKLSEKMKETQRRLDEQAARRFMSPIGMSEEEQEQRQIYKKILEYEQQAKWLLEWRIKLSNSPKDQVVISQLVTQILRCEDHPLTKLLMKYQYKIYEKLYPLVSTKMATVNEICVPLPESFHPKRRPVLEESCDSKKKNNGNDKEDCDKDNDKEDSDKDNDKQDSDKLDQDKDNGKQSSVNDKQGSECLRDKNDESCIVSDIVNITVNDSKNREYSEQFVNIECKNNVENFTEQTITDLKTAVDQNAKLTEQLSMDNKKIYTSVRSMSREFESYSEENMDDLFDDDNNDVESLAGNKELDKIEFNLQRQDSEAYVVLSSNDVDSSSKFRDNLYKFRRPSEIARVRTMSEEAYVRHLKGVSQDIHHALEKLLVMFSIGYEELGSAEGQDQCYASIEEPFFKPIWKYLLNIFRLSNKTEETALAYCMTIKQGDLPESYGVSRKLCLVSDVEGTLPFQSAINEIRRLKDHYTMLSKLECVVNVCRLICECVENFYTTKQIQDGEISSTPCVGADDLLPILTYVVVKSGLPQLLSECQAMAEFIHEGYIMGEEGYCLTSVQTAISFLSSQEIQNK</sequence>
<dbReference type="STRING" id="225164.V4A7A0"/>
<dbReference type="HOGENOM" id="CLU_366941_0_0_1"/>
<dbReference type="SMART" id="SM00167">
    <property type="entry name" value="VPS9"/>
    <property type="match status" value="1"/>
</dbReference>
<dbReference type="OMA" id="CLKPAMP"/>
<dbReference type="OrthoDB" id="10264848at2759"/>
<name>V4A7A0_LOTGI</name>
<proteinExistence type="predicted"/>
<feature type="compositionally biased region" description="Basic and acidic residues" evidence="1">
    <location>
        <begin position="316"/>
        <end position="364"/>
    </location>
</feature>
<dbReference type="PROSITE" id="PS51205">
    <property type="entry name" value="VPS9"/>
    <property type="match status" value="1"/>
</dbReference>
<feature type="region of interest" description="Disordered" evidence="1">
    <location>
        <begin position="316"/>
        <end position="377"/>
    </location>
</feature>
<evidence type="ECO:0000256" key="1">
    <source>
        <dbReference type="SAM" id="MobiDB-lite"/>
    </source>
</evidence>
<dbReference type="InterPro" id="IPR045046">
    <property type="entry name" value="Vps9-like"/>
</dbReference>
<evidence type="ECO:0000313" key="3">
    <source>
        <dbReference type="EMBL" id="ESO90860.1"/>
    </source>
</evidence>
<dbReference type="CTD" id="20249317"/>
<dbReference type="KEGG" id="lgi:LOTGIDRAFT_233615"/>
<accession>V4A7A0</accession>
<keyword evidence="4" id="KW-1185">Reference proteome</keyword>
<dbReference type="GeneID" id="20249317"/>
<dbReference type="Pfam" id="PF02204">
    <property type="entry name" value="VPS9"/>
    <property type="match status" value="1"/>
</dbReference>
<dbReference type="GO" id="GO:0005829">
    <property type="term" value="C:cytosol"/>
    <property type="evidence" value="ECO:0007669"/>
    <property type="project" value="TreeGrafter"/>
</dbReference>
<feature type="domain" description="VPS9" evidence="2">
    <location>
        <begin position="604"/>
        <end position="760"/>
    </location>
</feature>
<dbReference type="InterPro" id="IPR003123">
    <property type="entry name" value="VPS9"/>
</dbReference>
<dbReference type="RefSeq" id="XP_009058511.1">
    <property type="nucleotide sequence ID" value="XM_009060263.1"/>
</dbReference>
<dbReference type="Gene3D" id="1.20.1050.80">
    <property type="entry name" value="VPS9 domain"/>
    <property type="match status" value="1"/>
</dbReference>
<dbReference type="EMBL" id="KB202325">
    <property type="protein sequence ID" value="ESO90860.1"/>
    <property type="molecule type" value="Genomic_DNA"/>
</dbReference>